<gene>
    <name evidence="1" type="ORF">FKR81_03065</name>
</gene>
<name>A0A563F1T0_9PSEU</name>
<dbReference type="AlphaFoldDB" id="A0A563F1T0"/>
<organism evidence="1 2">
    <name type="scientific">Lentzea tibetensis</name>
    <dbReference type="NCBI Taxonomy" id="2591470"/>
    <lineage>
        <taxon>Bacteria</taxon>
        <taxon>Bacillati</taxon>
        <taxon>Actinomycetota</taxon>
        <taxon>Actinomycetes</taxon>
        <taxon>Pseudonocardiales</taxon>
        <taxon>Pseudonocardiaceae</taxon>
        <taxon>Lentzea</taxon>
    </lineage>
</organism>
<dbReference type="OrthoDB" id="3316240at2"/>
<proteinExistence type="predicted"/>
<evidence type="ECO:0000313" key="1">
    <source>
        <dbReference type="EMBL" id="TWP53752.1"/>
    </source>
</evidence>
<accession>A0A563F1T0</accession>
<reference evidence="1 2" key="1">
    <citation type="submission" date="2019-07" db="EMBL/GenBank/DDBJ databases">
        <title>Lentzea xizangensis sp. nov., isolated from Qinghai-Tibetan Plateau Soils.</title>
        <authorList>
            <person name="Huang J."/>
        </authorList>
    </citation>
    <scope>NUCLEOTIDE SEQUENCE [LARGE SCALE GENOMIC DNA]</scope>
    <source>
        <strain evidence="1 2">FXJ1.1311</strain>
    </source>
</reference>
<evidence type="ECO:0008006" key="3">
    <source>
        <dbReference type="Google" id="ProtNLM"/>
    </source>
</evidence>
<dbReference type="RefSeq" id="WP_146349348.1">
    <property type="nucleotide sequence ID" value="NZ_VOBR01000002.1"/>
</dbReference>
<comment type="caution">
    <text evidence="1">The sequence shown here is derived from an EMBL/GenBank/DDBJ whole genome shotgun (WGS) entry which is preliminary data.</text>
</comment>
<dbReference type="EMBL" id="VOBR01000002">
    <property type="protein sequence ID" value="TWP53752.1"/>
    <property type="molecule type" value="Genomic_DNA"/>
</dbReference>
<evidence type="ECO:0000313" key="2">
    <source>
        <dbReference type="Proteomes" id="UP000316639"/>
    </source>
</evidence>
<sequence>MNEWTLRRFPELNQAILTGEPHPADLVRALRAEVFPSLPEPDACDETRARQIVTLLGMWGSACVRHHVQCGLASATDPRAVFDALDVRGEPFRSYFARVAVRTGTGHPDRDTYVSYFHWNPPAIRVHWSGVTRTAPGAFGDGEVRTYTGDPRERELVLFVKTAEAVEKAANETVEPLTRDFTGDAVDRMVAGAGLLNAVHRIFAEFTRLPPDRAMNAEFFSDTWRQYTNHWEPGDFPPSGVADTEFLARDLVLGIDVPDYASHVRHVHPALLPADRGRLTSLIGRVPLPTQILRRLGITRLPTDTGDLLALATAHPELAACYLLLAENVRVASTHLNFTKRYVFDLRRDRDAAGVPDTPVVSGRAGSTGIPEAILERLKRGRRNHPLTAFERVPRSALTAIAGMPPAPPLGEVVSVATPTDDWTSSPA</sequence>
<keyword evidence="2" id="KW-1185">Reference proteome</keyword>
<protein>
    <recommendedName>
        <fullName evidence="3">Indoleamine 2,3-dioxygenase</fullName>
    </recommendedName>
</protein>
<dbReference type="Proteomes" id="UP000316639">
    <property type="component" value="Unassembled WGS sequence"/>
</dbReference>